<keyword evidence="1" id="KW-0210">Decarboxylase</keyword>
<dbReference type="Pfam" id="PF02666">
    <property type="entry name" value="PS_Dcarbxylase"/>
    <property type="match status" value="1"/>
</dbReference>
<accession>A0AAD7XAZ4</accession>
<evidence type="ECO:0000256" key="2">
    <source>
        <dbReference type="ARBA" id="ARBA00023239"/>
    </source>
</evidence>
<evidence type="ECO:0000256" key="1">
    <source>
        <dbReference type="ARBA" id="ARBA00022793"/>
    </source>
</evidence>
<name>A0AAD7XAZ4_9APHY</name>
<dbReference type="GO" id="GO:0004609">
    <property type="term" value="F:phosphatidylserine decarboxylase activity"/>
    <property type="evidence" value="ECO:0007669"/>
    <property type="project" value="InterPro"/>
</dbReference>
<dbReference type="PANTHER" id="PTHR10067:SF13">
    <property type="entry name" value="PHOSPHATIDYLSERINE DECARBOXYLASE"/>
    <property type="match status" value="1"/>
</dbReference>
<reference evidence="3" key="1">
    <citation type="submission" date="2022-11" db="EMBL/GenBank/DDBJ databases">
        <title>Genome Sequence of Cubamyces cubensis.</title>
        <authorList>
            <person name="Buettner E."/>
        </authorList>
    </citation>
    <scope>NUCLEOTIDE SEQUENCE</scope>
    <source>
        <strain evidence="3">MPL-01</strain>
    </source>
</reference>
<proteinExistence type="predicted"/>
<evidence type="ECO:0000313" key="3">
    <source>
        <dbReference type="EMBL" id="KAJ8481385.1"/>
    </source>
</evidence>
<protein>
    <recommendedName>
        <fullName evidence="5">Phosphatidylserine decarboxylase</fullName>
    </recommendedName>
</protein>
<dbReference type="AlphaFoldDB" id="A0AAD7XAZ4"/>
<dbReference type="EMBL" id="JAPEVG010000138">
    <property type="protein sequence ID" value="KAJ8481385.1"/>
    <property type="molecule type" value="Genomic_DNA"/>
</dbReference>
<dbReference type="InterPro" id="IPR003817">
    <property type="entry name" value="PS_Dcarbxylase"/>
</dbReference>
<dbReference type="PANTHER" id="PTHR10067">
    <property type="entry name" value="PHOSPHATIDYLSERINE DECARBOXYLASE"/>
    <property type="match status" value="1"/>
</dbReference>
<evidence type="ECO:0008006" key="5">
    <source>
        <dbReference type="Google" id="ProtNLM"/>
    </source>
</evidence>
<gene>
    <name evidence="3" type="ORF">ONZ51_g6044</name>
</gene>
<evidence type="ECO:0000313" key="4">
    <source>
        <dbReference type="Proteomes" id="UP001215151"/>
    </source>
</evidence>
<keyword evidence="2" id="KW-0456">Lyase</keyword>
<comment type="caution">
    <text evidence="3">The sequence shown here is derived from an EMBL/GenBank/DDBJ whole genome shotgun (WGS) entry which is preliminary data.</text>
</comment>
<keyword evidence="4" id="KW-1185">Reference proteome</keyword>
<dbReference type="GO" id="GO:0008654">
    <property type="term" value="P:phospholipid biosynthetic process"/>
    <property type="evidence" value="ECO:0007669"/>
    <property type="project" value="InterPro"/>
</dbReference>
<organism evidence="3 4">
    <name type="scientific">Trametes cubensis</name>
    <dbReference type="NCBI Taxonomy" id="1111947"/>
    <lineage>
        <taxon>Eukaryota</taxon>
        <taxon>Fungi</taxon>
        <taxon>Dikarya</taxon>
        <taxon>Basidiomycota</taxon>
        <taxon>Agaricomycotina</taxon>
        <taxon>Agaricomycetes</taxon>
        <taxon>Polyporales</taxon>
        <taxon>Polyporaceae</taxon>
        <taxon>Trametes</taxon>
    </lineage>
</organism>
<sequence>MSYSPNNPIVQKLIDYFTENPEFKTAFEQSFMMAYATGLKEFKTFNIHSVDDYLVYMDRFVNWVPMEDVSGTNVYNHICMFYFILDLPPVRDHQNPVDPSARSPWRWLSEWLIEYAQEMGRWMDTVASISEATIMTFANSPAYRDTPETKFFEQYPPPPDGWKTFNEFFARHINPLFRPIADPTDPTAIVSPADCTFDGVWPVTQDPANVTTFDVKGVPWSISQLLDDEASGTHFGDQFAGGVFTHSFLNTTDYHRQHAPVSGVVREAKVIPGLCYLEVVLKAADGKSPDSSPPRLGMHRPMMPKNQDSAVISHHAAVRAHRARAARNGDEPTPTTELARGMILIESAIGLVAVLPIGMAQVSSVVLSVKEGDIVKKGQEISCFQMGGSDIVMVFQKVAKVQLDQQKGTHYKFGSRVGTGQRV</sequence>
<dbReference type="Proteomes" id="UP001215151">
    <property type="component" value="Unassembled WGS sequence"/>
</dbReference>